<dbReference type="AlphaFoldDB" id="A0A939DQY8"/>
<protein>
    <submittedName>
        <fullName evidence="2">Uncharacterized protein</fullName>
    </submittedName>
</protein>
<evidence type="ECO:0000313" key="2">
    <source>
        <dbReference type="EMBL" id="MBN7827374.1"/>
    </source>
</evidence>
<reference evidence="2" key="1">
    <citation type="submission" date="2021-03" db="EMBL/GenBank/DDBJ databases">
        <title>novel species isolated from a fishpond in China.</title>
        <authorList>
            <person name="Lu H."/>
            <person name="Cai Z."/>
        </authorList>
    </citation>
    <scope>NUCLEOTIDE SEQUENCE</scope>
    <source>
        <strain evidence="2">JCM 30855</strain>
    </source>
</reference>
<sequence>MTRENSTSHDVKPVKGRDRPKRNPVEIVWTKVFMWEVCYAAHIEFKGCQLERHFEPEKIKTHRSGTLQRSGKWDRYVKGKSTPSQETVARIKSRYSNPYFYQFSDSRLWTAIRAGKQSDTYWHSFYRSLRPSLQKHVFKSDIGELNQLSRRNLRASSIDAILREGDLEALACLIALMRDGQHPPITWTYQKLENAMCNLLLWTLTYSVMNRVLNLIWAYFRAFIIEKNREHFYHPDLWDTDTATLNTIVSAIQSNVLLAEDLELILPGKQTREFLYWKYKGNTRLIIEEMLEAKAVETYELKDSPLGLKWLTKQLNKTRSESDQIGNII</sequence>
<feature type="region of interest" description="Disordered" evidence="1">
    <location>
        <begin position="1"/>
        <end position="20"/>
    </location>
</feature>
<comment type="caution">
    <text evidence="2">The sequence shown here is derived from an EMBL/GenBank/DDBJ whole genome shotgun (WGS) entry which is preliminary data.</text>
</comment>
<organism evidence="2 3">
    <name type="scientific">Bowmanella dokdonensis</name>
    <dbReference type="NCBI Taxonomy" id="751969"/>
    <lineage>
        <taxon>Bacteria</taxon>
        <taxon>Pseudomonadati</taxon>
        <taxon>Pseudomonadota</taxon>
        <taxon>Gammaproteobacteria</taxon>
        <taxon>Alteromonadales</taxon>
        <taxon>Alteromonadaceae</taxon>
        <taxon>Bowmanella</taxon>
    </lineage>
</organism>
<proteinExistence type="predicted"/>
<name>A0A939DQY8_9ALTE</name>
<gene>
    <name evidence="2" type="ORF">J0A66_19250</name>
</gene>
<accession>A0A939DQY8</accession>
<evidence type="ECO:0000313" key="3">
    <source>
        <dbReference type="Proteomes" id="UP000664654"/>
    </source>
</evidence>
<dbReference type="Proteomes" id="UP000664654">
    <property type="component" value="Unassembled WGS sequence"/>
</dbReference>
<dbReference type="RefSeq" id="WP_206575486.1">
    <property type="nucleotide sequence ID" value="NZ_JAFKCV010000017.1"/>
</dbReference>
<evidence type="ECO:0000256" key="1">
    <source>
        <dbReference type="SAM" id="MobiDB-lite"/>
    </source>
</evidence>
<keyword evidence="3" id="KW-1185">Reference proteome</keyword>
<dbReference type="EMBL" id="JAFKCV010000017">
    <property type="protein sequence ID" value="MBN7827374.1"/>
    <property type="molecule type" value="Genomic_DNA"/>
</dbReference>